<dbReference type="GO" id="GO:0005524">
    <property type="term" value="F:ATP binding"/>
    <property type="evidence" value="ECO:0007669"/>
    <property type="project" value="InterPro"/>
</dbReference>
<evidence type="ECO:0000259" key="8">
    <source>
        <dbReference type="Pfam" id="PF01061"/>
    </source>
</evidence>
<dbReference type="InterPro" id="IPR027417">
    <property type="entry name" value="P-loop_NTPase"/>
</dbReference>
<dbReference type="Pfam" id="PF01061">
    <property type="entry name" value="ABC2_membrane"/>
    <property type="match status" value="1"/>
</dbReference>
<dbReference type="PANTHER" id="PTHR48041">
    <property type="entry name" value="ABC TRANSPORTER G FAMILY MEMBER 28"/>
    <property type="match status" value="1"/>
</dbReference>
<dbReference type="GO" id="GO:0140359">
    <property type="term" value="F:ABC-type transporter activity"/>
    <property type="evidence" value="ECO:0007669"/>
    <property type="project" value="InterPro"/>
</dbReference>
<feature type="transmembrane region" description="Helical" evidence="6">
    <location>
        <begin position="294"/>
        <end position="313"/>
    </location>
</feature>
<feature type="domain" description="ABC transporter family G" evidence="9">
    <location>
        <begin position="127"/>
        <end position="196"/>
    </location>
</feature>
<evidence type="ECO:0000256" key="6">
    <source>
        <dbReference type="SAM" id="Phobius"/>
    </source>
</evidence>
<keyword evidence="4 6" id="KW-1133">Transmembrane helix</keyword>
<reference evidence="10 11" key="1">
    <citation type="journal article" date="2012" name="Nat. Biotechnol.">
        <title>Draft genome sequence of pigeonpea (Cajanus cajan), an orphan legume crop of resource-poor farmers.</title>
        <authorList>
            <person name="Varshney R.K."/>
            <person name="Chen W."/>
            <person name="Li Y."/>
            <person name="Bharti A.K."/>
            <person name="Saxena R.K."/>
            <person name="Schlueter J.A."/>
            <person name="Donoghue M.T."/>
            <person name="Azam S."/>
            <person name="Fan G."/>
            <person name="Whaley A.M."/>
            <person name="Farmer A.D."/>
            <person name="Sheridan J."/>
            <person name="Iwata A."/>
            <person name="Tuteja R."/>
            <person name="Penmetsa R.V."/>
            <person name="Wu W."/>
            <person name="Upadhyaya H.D."/>
            <person name="Yang S.P."/>
            <person name="Shah T."/>
            <person name="Saxena K.B."/>
            <person name="Michael T."/>
            <person name="McCombie W.R."/>
            <person name="Yang B."/>
            <person name="Zhang G."/>
            <person name="Yang H."/>
            <person name="Wang J."/>
            <person name="Spillane C."/>
            <person name="Cook D.R."/>
            <person name="May G.D."/>
            <person name="Xu X."/>
            <person name="Jackson S.A."/>
        </authorList>
    </citation>
    <scope>NUCLEOTIDE SEQUENCE [LARGE SCALE GENOMIC DNA]</scope>
    <source>
        <strain evidence="11">cv. Asha</strain>
    </source>
</reference>
<keyword evidence="5 6" id="KW-0472">Membrane</keyword>
<comment type="subcellular location">
    <subcellularLocation>
        <location evidence="1">Membrane</location>
        <topology evidence="1">Multi-pass membrane protein</topology>
    </subcellularLocation>
</comment>
<evidence type="ECO:0000313" key="10">
    <source>
        <dbReference type="EMBL" id="KYP61105.1"/>
    </source>
</evidence>
<keyword evidence="11" id="KW-1185">Reference proteome</keyword>
<feature type="transmembrane region" description="Helical" evidence="6">
    <location>
        <begin position="483"/>
        <end position="501"/>
    </location>
</feature>
<protein>
    <submittedName>
        <fullName evidence="10">ABC transporter G family member 14</fullName>
    </submittedName>
</protein>
<evidence type="ECO:0000259" key="9">
    <source>
        <dbReference type="Pfam" id="PF19055"/>
    </source>
</evidence>
<feature type="domain" description="ABC-2 type transporter transmembrane" evidence="8">
    <location>
        <begin position="242"/>
        <end position="449"/>
    </location>
</feature>
<feature type="transmembrane region" description="Helical" evidence="6">
    <location>
        <begin position="334"/>
        <end position="359"/>
    </location>
</feature>
<dbReference type="InterPro" id="IPR050352">
    <property type="entry name" value="ABCG_transporters"/>
</dbReference>
<evidence type="ECO:0000313" key="11">
    <source>
        <dbReference type="Proteomes" id="UP000075243"/>
    </source>
</evidence>
<dbReference type="InterPro" id="IPR013525">
    <property type="entry name" value="ABC2_TM"/>
</dbReference>
<evidence type="ECO:0000256" key="5">
    <source>
        <dbReference type="ARBA" id="ARBA00023136"/>
    </source>
</evidence>
<dbReference type="InterPro" id="IPR043926">
    <property type="entry name" value="ABCG_dom"/>
</dbReference>
<keyword evidence="3 6" id="KW-0812">Transmembrane</keyword>
<sequence>MKQNLGFVAQHDVFYPHLSVTETLVFSALLRLPNSLSKQEKILKAQAVMNELDLTHCKDTIMGGPLLRGVSGGEWKRVSIGQQLLTNPSLLLVDEPTSGLDSTTARRIVETLCDLAKNGRTVIMTIHQPSSKLFYMFQKILLLSDGRSMYFGKGENAMSYFSSIGYAPTVAMNPTDFLLDLANGIYSENLEEDTNATKQVLLSAFESNLARHVKTELQISRVTFHDNSEDEIFGQCCTTWWQQFPILLRRDFKERKHEQFSVRKICHVLSISFFAGLLWWQSGADQMQNQVGLLFYYTQFCGFFPMVQSIFTLPRDREMIIKERSFYMYRLSSYLIASNLVDLPLQLALPTLFVTITYWMGGLKANASIFFRTLVIALLYALVSQGIGLAIGAVLVNNQRMAATVGAVVMTLFVLVNGFFVQNTPAFVSWIKYISHSYYSYKLLLGSQFKDYNTYHCGPNATCSVGNYPTIKHVGLDKQGLCVAALVAMLVGYRLIAYFALRIGTRHN</sequence>
<evidence type="ECO:0000256" key="4">
    <source>
        <dbReference type="ARBA" id="ARBA00022989"/>
    </source>
</evidence>
<dbReference type="AlphaFoldDB" id="A0A151T207"/>
<dbReference type="InterPro" id="IPR003439">
    <property type="entry name" value="ABC_transporter-like_ATP-bd"/>
</dbReference>
<feature type="domain" description="ABC transporter" evidence="7">
    <location>
        <begin position="2"/>
        <end position="98"/>
    </location>
</feature>
<evidence type="ECO:0000256" key="2">
    <source>
        <dbReference type="ARBA" id="ARBA00022448"/>
    </source>
</evidence>
<dbReference type="GO" id="GO:0005886">
    <property type="term" value="C:plasma membrane"/>
    <property type="evidence" value="ECO:0007669"/>
    <property type="project" value="TreeGrafter"/>
</dbReference>
<dbReference type="InterPro" id="IPR017871">
    <property type="entry name" value="ABC_transporter-like_CS"/>
</dbReference>
<feature type="transmembrane region" description="Helical" evidence="6">
    <location>
        <begin position="371"/>
        <end position="395"/>
    </location>
</feature>
<organism evidence="10 11">
    <name type="scientific">Cajanus cajan</name>
    <name type="common">Pigeon pea</name>
    <name type="synonym">Cajanus indicus</name>
    <dbReference type="NCBI Taxonomy" id="3821"/>
    <lineage>
        <taxon>Eukaryota</taxon>
        <taxon>Viridiplantae</taxon>
        <taxon>Streptophyta</taxon>
        <taxon>Embryophyta</taxon>
        <taxon>Tracheophyta</taxon>
        <taxon>Spermatophyta</taxon>
        <taxon>Magnoliopsida</taxon>
        <taxon>eudicotyledons</taxon>
        <taxon>Gunneridae</taxon>
        <taxon>Pentapetalae</taxon>
        <taxon>rosids</taxon>
        <taxon>fabids</taxon>
        <taxon>Fabales</taxon>
        <taxon>Fabaceae</taxon>
        <taxon>Papilionoideae</taxon>
        <taxon>50 kb inversion clade</taxon>
        <taxon>NPAAA clade</taxon>
        <taxon>indigoferoid/millettioid clade</taxon>
        <taxon>Phaseoleae</taxon>
        <taxon>Cajanus</taxon>
    </lineage>
</organism>
<dbReference type="PROSITE" id="PS00211">
    <property type="entry name" value="ABC_TRANSPORTER_1"/>
    <property type="match status" value="1"/>
</dbReference>
<name>A0A151T207_CAJCA</name>
<dbReference type="Pfam" id="PF00005">
    <property type="entry name" value="ABC_tran"/>
    <property type="match status" value="1"/>
</dbReference>
<gene>
    <name evidence="10" type="ORF">KK1_023529</name>
</gene>
<feature type="transmembrane region" description="Helical" evidence="6">
    <location>
        <begin position="402"/>
        <end position="420"/>
    </location>
</feature>
<dbReference type="OMA" id="CKDTIMG"/>
<keyword evidence="2" id="KW-0813">Transport</keyword>
<feature type="transmembrane region" description="Helical" evidence="6">
    <location>
        <begin position="265"/>
        <end position="282"/>
    </location>
</feature>
<accession>A0A151T207</accession>
<dbReference type="SUPFAM" id="SSF52540">
    <property type="entry name" value="P-loop containing nucleoside triphosphate hydrolases"/>
    <property type="match status" value="1"/>
</dbReference>
<dbReference type="Proteomes" id="UP000075243">
    <property type="component" value="Chromosome 9"/>
</dbReference>
<dbReference type="Gramene" id="C.cajan_22856.t">
    <property type="protein sequence ID" value="C.cajan_22856.t"/>
    <property type="gene ID" value="C.cajan_22856"/>
</dbReference>
<proteinExistence type="predicted"/>
<dbReference type="Gene3D" id="3.40.50.300">
    <property type="entry name" value="P-loop containing nucleotide triphosphate hydrolases"/>
    <property type="match status" value="1"/>
</dbReference>
<evidence type="ECO:0000259" key="7">
    <source>
        <dbReference type="Pfam" id="PF00005"/>
    </source>
</evidence>
<dbReference type="PANTHER" id="PTHR48041:SF22">
    <property type="entry name" value="ABC TRANSPORTER G FAMILY MEMBER 9"/>
    <property type="match status" value="1"/>
</dbReference>
<evidence type="ECO:0000256" key="1">
    <source>
        <dbReference type="ARBA" id="ARBA00004141"/>
    </source>
</evidence>
<dbReference type="Pfam" id="PF19055">
    <property type="entry name" value="ABC2_membrane_7"/>
    <property type="match status" value="1"/>
</dbReference>
<evidence type="ECO:0000256" key="3">
    <source>
        <dbReference type="ARBA" id="ARBA00022692"/>
    </source>
</evidence>
<dbReference type="GO" id="GO:0016887">
    <property type="term" value="F:ATP hydrolysis activity"/>
    <property type="evidence" value="ECO:0007669"/>
    <property type="project" value="InterPro"/>
</dbReference>
<dbReference type="EMBL" id="CM003611">
    <property type="protein sequence ID" value="KYP61105.1"/>
    <property type="molecule type" value="Genomic_DNA"/>
</dbReference>